<keyword evidence="1" id="KW-1133">Transmembrane helix</keyword>
<organism evidence="2 3">
    <name type="scientific">Bacteroides uniformis str. 3978 T3 ii</name>
    <dbReference type="NCBI Taxonomy" id="1339349"/>
    <lineage>
        <taxon>Bacteria</taxon>
        <taxon>Pseudomonadati</taxon>
        <taxon>Bacteroidota</taxon>
        <taxon>Bacteroidia</taxon>
        <taxon>Bacteroidales</taxon>
        <taxon>Bacteroidaceae</taxon>
        <taxon>Bacteroides</taxon>
    </lineage>
</organism>
<comment type="caution">
    <text evidence="2">The sequence shown here is derived from an EMBL/GenBank/DDBJ whole genome shotgun (WGS) entry which is preliminary data.</text>
</comment>
<dbReference type="EMBL" id="JNHN01000179">
    <property type="protein sequence ID" value="KDS48908.1"/>
    <property type="molecule type" value="Genomic_DNA"/>
</dbReference>
<keyword evidence="1" id="KW-0472">Membrane</keyword>
<dbReference type="Proteomes" id="UP000028013">
    <property type="component" value="Unassembled WGS sequence"/>
</dbReference>
<dbReference type="AlphaFoldDB" id="A0A078S0U2"/>
<reference evidence="2 3" key="1">
    <citation type="submission" date="2014-04" db="EMBL/GenBank/DDBJ databases">
        <authorList>
            <person name="Sears C."/>
            <person name="Carroll K."/>
            <person name="Sack B.R."/>
            <person name="Qadri F."/>
            <person name="Myers L.L."/>
            <person name="Chung G.-T."/>
            <person name="Escheverria P."/>
            <person name="Fraser C.M."/>
            <person name="Sadzewicz L."/>
            <person name="Shefchek K.A."/>
            <person name="Tallon L."/>
            <person name="Das S.P."/>
            <person name="Daugherty S."/>
            <person name="Mongodin E.F."/>
        </authorList>
    </citation>
    <scope>NUCLEOTIDE SEQUENCE [LARGE SCALE GENOMIC DNA]</scope>
    <source>
        <strain evidence="2 3">3978 T3 ii</strain>
    </source>
</reference>
<keyword evidence="1" id="KW-0812">Transmembrane</keyword>
<proteinExistence type="predicted"/>
<name>A0A078S0U2_BACUN</name>
<accession>A0A078S0U2</accession>
<sequence length="60" mass="7027">MVNAVQHTISIYNFTIYNLLFGCAIYAAWYDLQFYNLLFTIYHVQCTICHVAYIAQPNSK</sequence>
<gene>
    <name evidence="2" type="ORF">M094_2599</name>
</gene>
<evidence type="ECO:0000313" key="2">
    <source>
        <dbReference type="EMBL" id="KDS48908.1"/>
    </source>
</evidence>
<feature type="transmembrane region" description="Helical" evidence="1">
    <location>
        <begin position="35"/>
        <end position="55"/>
    </location>
</feature>
<evidence type="ECO:0000313" key="3">
    <source>
        <dbReference type="Proteomes" id="UP000028013"/>
    </source>
</evidence>
<feature type="transmembrane region" description="Helical" evidence="1">
    <location>
        <begin position="12"/>
        <end position="29"/>
    </location>
</feature>
<evidence type="ECO:0000256" key="1">
    <source>
        <dbReference type="SAM" id="Phobius"/>
    </source>
</evidence>
<protein>
    <submittedName>
        <fullName evidence="2">Putative membrane protein</fullName>
    </submittedName>
</protein>
<dbReference type="PATRIC" id="fig|1339349.3.peg.3710"/>